<dbReference type="GO" id="GO:0043531">
    <property type="term" value="F:ADP binding"/>
    <property type="evidence" value="ECO:0007669"/>
    <property type="project" value="InterPro"/>
</dbReference>
<dbReference type="InterPro" id="IPR027417">
    <property type="entry name" value="P-loop_NTPase"/>
</dbReference>
<dbReference type="FunFam" id="1.10.10.10:FF:000322">
    <property type="entry name" value="Probable disease resistance protein At1g63360"/>
    <property type="match status" value="1"/>
</dbReference>
<keyword evidence="12" id="KW-1185">Reference proteome</keyword>
<dbReference type="PRINTS" id="PR00364">
    <property type="entry name" value="DISEASERSIST"/>
</dbReference>
<evidence type="ECO:0000256" key="3">
    <source>
        <dbReference type="ARBA" id="ARBA00022737"/>
    </source>
</evidence>
<dbReference type="InterPro" id="IPR041118">
    <property type="entry name" value="Rx_N"/>
</dbReference>
<evidence type="ECO:0000256" key="4">
    <source>
        <dbReference type="ARBA" id="ARBA00022741"/>
    </source>
</evidence>
<proteinExistence type="inferred from homology"/>
<dbReference type="GO" id="GO:0005524">
    <property type="term" value="F:ATP binding"/>
    <property type="evidence" value="ECO:0007669"/>
    <property type="project" value="UniProtKB-KW"/>
</dbReference>
<dbReference type="Gene3D" id="1.10.10.10">
    <property type="entry name" value="Winged helix-like DNA-binding domain superfamily/Winged helix DNA-binding domain"/>
    <property type="match status" value="1"/>
</dbReference>
<dbReference type="InterPro" id="IPR056789">
    <property type="entry name" value="LRR_R13L1-DRL21"/>
</dbReference>
<dbReference type="PANTHER" id="PTHR36766:SF51">
    <property type="entry name" value="DISEASE RESISTANCE RPP13-LIKE PROTEIN 1"/>
    <property type="match status" value="1"/>
</dbReference>
<evidence type="ECO:0000256" key="5">
    <source>
        <dbReference type="ARBA" id="ARBA00022821"/>
    </source>
</evidence>
<name>A0AAD5ZE33_9POAL</name>
<dbReference type="Pfam" id="PF18052">
    <property type="entry name" value="Rx_N"/>
    <property type="match status" value="1"/>
</dbReference>
<feature type="domain" description="R13L1/DRL21-like LRR repeat region" evidence="10">
    <location>
        <begin position="828"/>
        <end position="880"/>
    </location>
</feature>
<gene>
    <name evidence="11" type="ORF">LUZ61_020957</name>
</gene>
<protein>
    <submittedName>
        <fullName evidence="11">Uncharacterized protein</fullName>
    </submittedName>
</protein>
<evidence type="ECO:0000259" key="8">
    <source>
        <dbReference type="Pfam" id="PF18052"/>
    </source>
</evidence>
<feature type="domain" description="Disease resistance protein winged helix" evidence="9">
    <location>
        <begin position="457"/>
        <end position="525"/>
    </location>
</feature>
<evidence type="ECO:0000259" key="9">
    <source>
        <dbReference type="Pfam" id="PF23559"/>
    </source>
</evidence>
<dbReference type="SUPFAM" id="SSF52058">
    <property type="entry name" value="L domain-like"/>
    <property type="match status" value="1"/>
</dbReference>
<dbReference type="Gene3D" id="3.80.10.10">
    <property type="entry name" value="Ribonuclease Inhibitor"/>
    <property type="match status" value="4"/>
</dbReference>
<dbReference type="InterPro" id="IPR058922">
    <property type="entry name" value="WHD_DRP"/>
</dbReference>
<keyword evidence="3" id="KW-0677">Repeat</keyword>
<dbReference type="PANTHER" id="PTHR36766">
    <property type="entry name" value="PLANT BROAD-SPECTRUM MILDEW RESISTANCE PROTEIN RPW8"/>
    <property type="match status" value="1"/>
</dbReference>
<keyword evidence="5" id="KW-0611">Plant defense</keyword>
<evidence type="ECO:0000256" key="1">
    <source>
        <dbReference type="ARBA" id="ARBA00008894"/>
    </source>
</evidence>
<feature type="domain" description="Disease resistance N-terminal" evidence="8">
    <location>
        <begin position="41"/>
        <end position="103"/>
    </location>
</feature>
<evidence type="ECO:0000256" key="6">
    <source>
        <dbReference type="ARBA" id="ARBA00022840"/>
    </source>
</evidence>
<dbReference type="SUPFAM" id="SSF52047">
    <property type="entry name" value="RNI-like"/>
    <property type="match status" value="1"/>
</dbReference>
<keyword evidence="6" id="KW-0067">ATP-binding</keyword>
<evidence type="ECO:0000313" key="12">
    <source>
        <dbReference type="Proteomes" id="UP001210211"/>
    </source>
</evidence>
<dbReference type="Pfam" id="PF23559">
    <property type="entry name" value="WHD_DRP"/>
    <property type="match status" value="1"/>
</dbReference>
<comment type="similarity">
    <text evidence="1">Belongs to the disease resistance NB-LRR family.</text>
</comment>
<dbReference type="Pfam" id="PF25019">
    <property type="entry name" value="LRR_R13L1-DRL21"/>
    <property type="match status" value="2"/>
</dbReference>
<dbReference type="Pfam" id="PF00931">
    <property type="entry name" value="NB-ARC"/>
    <property type="match status" value="1"/>
</dbReference>
<reference evidence="11 12" key="1">
    <citation type="journal article" date="2022" name="Cell">
        <title>Repeat-based holocentromeres influence genome architecture and karyotype evolution.</title>
        <authorList>
            <person name="Hofstatter P.G."/>
            <person name="Thangavel G."/>
            <person name="Lux T."/>
            <person name="Neumann P."/>
            <person name="Vondrak T."/>
            <person name="Novak P."/>
            <person name="Zhang M."/>
            <person name="Costa L."/>
            <person name="Castellani M."/>
            <person name="Scott A."/>
            <person name="Toegelov H."/>
            <person name="Fuchs J."/>
            <person name="Mata-Sucre Y."/>
            <person name="Dias Y."/>
            <person name="Vanzela A.L.L."/>
            <person name="Huettel B."/>
            <person name="Almeida C.C.S."/>
            <person name="Simkova H."/>
            <person name="Souza G."/>
            <person name="Pedrosa-Harand A."/>
            <person name="Macas J."/>
            <person name="Mayer K.F.X."/>
            <person name="Houben A."/>
            <person name="Marques A."/>
        </authorList>
    </citation>
    <scope>NUCLEOTIDE SEQUENCE [LARGE SCALE GENOMIC DNA]</scope>
    <source>
        <strain evidence="11">RhyTen1mFocal</strain>
    </source>
</reference>
<evidence type="ECO:0000256" key="2">
    <source>
        <dbReference type="ARBA" id="ARBA00022614"/>
    </source>
</evidence>
<dbReference type="SUPFAM" id="SSF52540">
    <property type="entry name" value="P-loop containing nucleoside triphosphate hydrolases"/>
    <property type="match status" value="1"/>
</dbReference>
<comment type="caution">
    <text evidence="11">The sequence shown here is derived from an EMBL/GenBank/DDBJ whole genome shotgun (WGS) entry which is preliminary data.</text>
</comment>
<feature type="domain" description="R13L1/DRL21-like LRR repeat region" evidence="10">
    <location>
        <begin position="899"/>
        <end position="988"/>
    </location>
</feature>
<evidence type="ECO:0000259" key="7">
    <source>
        <dbReference type="Pfam" id="PF00931"/>
    </source>
</evidence>
<organism evidence="11 12">
    <name type="scientific">Rhynchospora tenuis</name>
    <dbReference type="NCBI Taxonomy" id="198213"/>
    <lineage>
        <taxon>Eukaryota</taxon>
        <taxon>Viridiplantae</taxon>
        <taxon>Streptophyta</taxon>
        <taxon>Embryophyta</taxon>
        <taxon>Tracheophyta</taxon>
        <taxon>Spermatophyta</taxon>
        <taxon>Magnoliopsida</taxon>
        <taxon>Liliopsida</taxon>
        <taxon>Poales</taxon>
        <taxon>Cyperaceae</taxon>
        <taxon>Cyperoideae</taxon>
        <taxon>Rhynchosporeae</taxon>
        <taxon>Rhynchospora</taxon>
    </lineage>
</organism>
<accession>A0AAD5ZE33</accession>
<dbReference type="Gene3D" id="1.20.5.4130">
    <property type="match status" value="1"/>
</dbReference>
<dbReference type="EMBL" id="JAMRDG010000002">
    <property type="protein sequence ID" value="KAJ3691793.1"/>
    <property type="molecule type" value="Genomic_DNA"/>
</dbReference>
<evidence type="ECO:0000259" key="10">
    <source>
        <dbReference type="Pfam" id="PF25019"/>
    </source>
</evidence>
<keyword evidence="4" id="KW-0547">Nucleotide-binding</keyword>
<keyword evidence="2" id="KW-0433">Leucine-rich repeat</keyword>
<sequence>MASWVFSSIQSMSSKVLEAIRGTAPCQQGASSSVGVADPNQSVVADLQKLSRMLARIMAVQQDAEEREIHDRSVRLWLEELRAVAYQAEDVLDEYHYEVLRSIVESGDAAIQMYHQEYRGIKRKFADMHISSSLSYSSSSITKISIPDGMGEKIKSITERFEEISNARRDLRLREDDGTRLAAVPQIRPPTTSHVDERALFGREEEKEKIISLLTPLSSPNFMVLPIVGMGGLGKTTLAQLVYNDSRICQLFDKRSWVSVSEDFDLVRMTKAIIESMSDSPCGFSELSKLQDVLKNKISGINLFLVLDDVWNEKRNLWGCFQDGFVSAKTVRILTTTRNSTAAEVMQTTSPFHLGYLPEGYCWSLFKHFAFGNREAREDANLLEIGRGIVGKCKGLPLAIKVLGGILRYEIDVEKWREVLESNISEIDETGEIMPALRLSYQKLQHHLKPCFLYLSMFPKNIPFEKEMVVRLWMAQGYIYGKTGTLKTLEEIGSEYFDELQGRSLIDRGRWFSQYVLHDLVHDLASLENKEQWNSTYKMHHLYVTKDHELSNCLASCSNRALQTFVNKCAPYAFEDDILSKIACLRALHSMHPVSLNILGQLKHLRYLYVTDNIRLRLPESLCLLYNLQTLHLCCFFLEELPENMNNLINLQYLHIASEELKHLPESLCILYNLQTLDIKCYNLQELPGNMKNLLSLRYLHLASGKIKQLPESFCILCNLQTLDLRCYNLEALPENMEKLVNLQYLQLHSIKIKRIPESISQLQKLHTLSLKWCSELKELPRSIEQLTELPILDLPIVNMPYAIEKLRTVKPLTGHFNVMDHRMMGWLGELKDINDLSGLLCISGLKNIGDVDCSSKANLATKPNLNKLFLDFEEADHVDCDCQETFKQYDQASSRFGKHLDALHLSVISSNVTKKGNVEKKQEGVLESLRPCGTITELKILHYGGKKFPSWFLLLPKLTAVTIDCCSEPNSLPPFGQLAYLRFLSISGGTAISEPNTYLVSPKQPTYLLLGNGGTGITFPSLEVLFLRNMLNLEWQTQEGDFPCLEKLNIENCPHLCKIAAIPREVRELVIRDCGCHEIQFALESKIQDILISGCGELILVHFMGGDLPNLENIFISNCQELISISSRSNGGLNSTGNVTLEYCPKLKLLTIPSGIKKLKISYCDIQDIVFPFQSNIQKVDISHCPTFPSICWAKTSFHTEKGLENLQISYCSILHFTVKSESYCMTKRADIYDSPRMDLGKIYVYQKDIVVKELNAESLEVESLTCPPLFDLTCQWTMLNMSSLVTLEISNWSKVISVTGLDNLSKLVFLSISGCPELCDWNDRGLPVALKFLELESCDKLQSLPLLSVENQASSLKVLVIINCPKLSVLEGFHGLMNLRTVELRRCRSISISPATESLNFRPHVTISDCPLLRDWCQRNSITYYKLEEGSNRSNTDNVHCIQSHTETEERLTCPMLVIHKIGVKD</sequence>
<dbReference type="GO" id="GO:0042742">
    <property type="term" value="P:defense response to bacterium"/>
    <property type="evidence" value="ECO:0007669"/>
    <property type="project" value="UniProtKB-ARBA"/>
</dbReference>
<dbReference type="GO" id="GO:0002758">
    <property type="term" value="P:innate immune response-activating signaling pathway"/>
    <property type="evidence" value="ECO:0007669"/>
    <property type="project" value="UniProtKB-ARBA"/>
</dbReference>
<feature type="domain" description="NB-ARC" evidence="7">
    <location>
        <begin position="204"/>
        <end position="374"/>
    </location>
</feature>
<evidence type="ECO:0000313" key="11">
    <source>
        <dbReference type="EMBL" id="KAJ3691793.1"/>
    </source>
</evidence>
<dbReference type="GO" id="GO:0009626">
    <property type="term" value="P:plant-type hypersensitive response"/>
    <property type="evidence" value="ECO:0007669"/>
    <property type="project" value="UniProtKB-ARBA"/>
</dbReference>
<dbReference type="Gene3D" id="3.40.50.300">
    <property type="entry name" value="P-loop containing nucleotide triphosphate hydrolases"/>
    <property type="match status" value="1"/>
</dbReference>
<dbReference type="InterPro" id="IPR032675">
    <property type="entry name" value="LRR_dom_sf"/>
</dbReference>
<dbReference type="Proteomes" id="UP001210211">
    <property type="component" value="Unassembled WGS sequence"/>
</dbReference>
<dbReference type="InterPro" id="IPR036388">
    <property type="entry name" value="WH-like_DNA-bd_sf"/>
</dbReference>
<dbReference type="InterPro" id="IPR002182">
    <property type="entry name" value="NB-ARC"/>
</dbReference>